<evidence type="ECO:0000256" key="1">
    <source>
        <dbReference type="ARBA" id="ARBA00004651"/>
    </source>
</evidence>
<comment type="subcellular location">
    <subcellularLocation>
        <location evidence="1">Cell membrane</location>
        <topology evidence="1">Multi-pass membrane protein</topology>
    </subcellularLocation>
</comment>
<dbReference type="Proteomes" id="UP000297026">
    <property type="component" value="Unassembled WGS sequence"/>
</dbReference>
<keyword evidence="5 8" id="KW-0472">Membrane</keyword>
<keyword evidence="4 8" id="KW-1133">Transmembrane helix</keyword>
<keyword evidence="9" id="KW-0732">Signal</keyword>
<dbReference type="OrthoDB" id="7696986at2759"/>
<dbReference type="PANTHER" id="PTHR42643">
    <property type="entry name" value="IONOTROPIC RECEPTOR 20A-RELATED"/>
    <property type="match status" value="1"/>
</dbReference>
<evidence type="ECO:0000256" key="8">
    <source>
        <dbReference type="SAM" id="Phobius"/>
    </source>
</evidence>
<evidence type="ECO:0000256" key="4">
    <source>
        <dbReference type="ARBA" id="ARBA00022989"/>
    </source>
</evidence>
<organism evidence="10 11">
    <name type="scientific">Diachasma alloeum</name>
    <dbReference type="NCBI Taxonomy" id="454923"/>
    <lineage>
        <taxon>Eukaryota</taxon>
        <taxon>Metazoa</taxon>
        <taxon>Ecdysozoa</taxon>
        <taxon>Arthropoda</taxon>
        <taxon>Hexapoda</taxon>
        <taxon>Insecta</taxon>
        <taxon>Pterygota</taxon>
        <taxon>Neoptera</taxon>
        <taxon>Endopterygota</taxon>
        <taxon>Hymenoptera</taxon>
        <taxon>Apocrita</taxon>
        <taxon>Ichneumonoidea</taxon>
        <taxon>Braconidae</taxon>
        <taxon>Opiinae</taxon>
        <taxon>Diachasma</taxon>
    </lineage>
</organism>
<protein>
    <submittedName>
        <fullName evidence="10">Ionotropic receptor 128</fullName>
    </submittedName>
</protein>
<evidence type="ECO:0000256" key="5">
    <source>
        <dbReference type="ARBA" id="ARBA00023136"/>
    </source>
</evidence>
<reference evidence="10" key="1">
    <citation type="submission" date="2019-02" db="EMBL/GenBank/DDBJ databases">
        <title>Genome of the parasitoid wasp Diachasma alloeum, an emerging model for ecological speciation and transitions to asexual reproduction.</title>
        <authorList>
            <person name="Robertson H.M."/>
            <person name="Walden K.K."/>
            <person name="Tvedte E.S."/>
            <person name="Hood G.R."/>
            <person name="Feder J.L."/>
            <person name="Forbes A.A."/>
            <person name="Logsdon J.M."/>
            <person name="Mcelroy K.E."/>
        </authorList>
    </citation>
    <scope>NUCLEOTIDE SEQUENCE [LARGE SCALE GENOMIC DNA]</scope>
    <source>
        <strain evidence="10">Michigan</strain>
    </source>
</reference>
<dbReference type="GO" id="GO:0005886">
    <property type="term" value="C:plasma membrane"/>
    <property type="evidence" value="ECO:0007669"/>
    <property type="project" value="UniProtKB-SubCell"/>
</dbReference>
<feature type="transmembrane region" description="Helical" evidence="8">
    <location>
        <begin position="359"/>
        <end position="383"/>
    </location>
</feature>
<proteinExistence type="predicted"/>
<name>A0A4E0RQ93_9HYME</name>
<dbReference type="PANTHER" id="PTHR42643:SF38">
    <property type="entry name" value="IONOTROPIC RECEPTOR 100A"/>
    <property type="match status" value="1"/>
</dbReference>
<feature type="transmembrane region" description="Helical" evidence="8">
    <location>
        <begin position="415"/>
        <end position="435"/>
    </location>
</feature>
<keyword evidence="11" id="KW-1185">Reference proteome</keyword>
<feature type="chain" id="PRO_5020027084" evidence="9">
    <location>
        <begin position="23"/>
        <end position="644"/>
    </location>
</feature>
<evidence type="ECO:0000256" key="3">
    <source>
        <dbReference type="ARBA" id="ARBA00022692"/>
    </source>
</evidence>
<accession>A0A4E0RQ93</accession>
<evidence type="ECO:0000256" key="7">
    <source>
        <dbReference type="ARBA" id="ARBA00023180"/>
    </source>
</evidence>
<dbReference type="AlphaFoldDB" id="A0A4E0RQ93"/>
<feature type="transmembrane region" description="Helical" evidence="8">
    <location>
        <begin position="601"/>
        <end position="626"/>
    </location>
</feature>
<evidence type="ECO:0000256" key="2">
    <source>
        <dbReference type="ARBA" id="ARBA00022475"/>
    </source>
</evidence>
<keyword evidence="2" id="KW-1003">Cell membrane</keyword>
<evidence type="ECO:0000256" key="6">
    <source>
        <dbReference type="ARBA" id="ARBA00023170"/>
    </source>
</evidence>
<keyword evidence="3 8" id="KW-0812">Transmembrane</keyword>
<keyword evidence="7" id="KW-0325">Glycoprotein</keyword>
<dbReference type="EMBL" id="ML158588">
    <property type="protein sequence ID" value="THK32944.1"/>
    <property type="molecule type" value="Genomic_DNA"/>
</dbReference>
<evidence type="ECO:0000256" key="9">
    <source>
        <dbReference type="SAM" id="SignalP"/>
    </source>
</evidence>
<keyword evidence="6 10" id="KW-0675">Receptor</keyword>
<evidence type="ECO:0000313" key="10">
    <source>
        <dbReference type="EMBL" id="THK32944.1"/>
    </source>
</evidence>
<sequence length="644" mass="74158">MFITKTFLVIFFITILSNEFQSRPEIDWFESAYPHLSDSDSPHTALIIHYKGAHDADAIRDELFEKIIQTMPSASIEMNDEGIALKEFDFGNVSKLSTSLLFIFHTEYSGDNVQISRVMHSLNKLADFSVNCYLLIILRTSSNLNRRLEDILHKAWKKTIMNIAIVEIRGINCNRLTKLSTDNQQFHDCEGKKYSAFSRIYDDSPKRVIIHQFNPFINTFYHKKFSTRRKLFPNFANNMHGHDLKVRIINQPPFAAVTWNENNEMKKMSGPNIVLMQTITAKLNATPVILPNPKSMEFWLSNFTVEDLINESLNSDLTAHLCVRFTGHILEESVRSRHIITHELGVLMPKERGINKITLYYAIESTALILVIMLTIWFAAILLKFDKKFFELSRIFRLILSIGVDYQPTRSSQRVLFLVVIMIGFMYSNNIYASLTNLGVDPLVEKEYKTFEDIDNSGLIPIIRAPVFRKTFNDAVGAKLNLKKKSIQVIDSSNCLRMAMVHRNVCCVLFRAEAELYERLSHRKDSQYQLKLSEPIFWASDAAFRFRQGLPGKKTINEVIDRCNEAGLINKWYWNMEGSADPNNNTNDDLHAQDNAVQTQLLIQLIVVIAFGHLLATLVFIGELLAHRFKNSSKGKRKVRFCVY</sequence>
<gene>
    <name evidence="10" type="primary">Ir128</name>
    <name evidence="10" type="ORF">DALL_DALL000121</name>
</gene>
<feature type="signal peptide" evidence="9">
    <location>
        <begin position="1"/>
        <end position="22"/>
    </location>
</feature>
<dbReference type="InterPro" id="IPR052192">
    <property type="entry name" value="Insect_Ionotropic_Sensory_Rcpt"/>
</dbReference>
<evidence type="ECO:0000313" key="11">
    <source>
        <dbReference type="Proteomes" id="UP000297026"/>
    </source>
</evidence>